<reference evidence="4 5" key="1">
    <citation type="journal article" date="2011" name="Proc. Natl. Acad. Sci. U.S.A.">
        <title>Niche of harmful alga Aureococcus anophagefferens revealed through ecogenomics.</title>
        <authorList>
            <person name="Gobler C.J."/>
            <person name="Berry D.L."/>
            <person name="Dyhrman S.T."/>
            <person name="Wilhelm S.W."/>
            <person name="Salamov A."/>
            <person name="Lobanov A.V."/>
            <person name="Zhang Y."/>
            <person name="Collier J.L."/>
            <person name="Wurch L.L."/>
            <person name="Kustka A.B."/>
            <person name="Dill B.D."/>
            <person name="Shah M."/>
            <person name="VerBerkmoes N.C."/>
            <person name="Kuo A."/>
            <person name="Terry A."/>
            <person name="Pangilinan J."/>
            <person name="Lindquist E.A."/>
            <person name="Lucas S."/>
            <person name="Paulsen I.T."/>
            <person name="Hattenrath-Lehmann T.K."/>
            <person name="Talmage S.C."/>
            <person name="Walker E.A."/>
            <person name="Koch F."/>
            <person name="Burson A.M."/>
            <person name="Marcoval M.A."/>
            <person name="Tang Y.Z."/>
            <person name="Lecleir G.R."/>
            <person name="Coyne K.J."/>
            <person name="Berg G.M."/>
            <person name="Bertrand E.M."/>
            <person name="Saito M.A."/>
            <person name="Gladyshev V.N."/>
            <person name="Grigoriev I.V."/>
        </authorList>
    </citation>
    <scope>NUCLEOTIDE SEQUENCE [LARGE SCALE GENOMIC DNA]</scope>
    <source>
        <strain evidence="5">CCMP 1984</strain>
    </source>
</reference>
<organism evidence="5">
    <name type="scientific">Aureococcus anophagefferens</name>
    <name type="common">Harmful bloom alga</name>
    <dbReference type="NCBI Taxonomy" id="44056"/>
    <lineage>
        <taxon>Eukaryota</taxon>
        <taxon>Sar</taxon>
        <taxon>Stramenopiles</taxon>
        <taxon>Ochrophyta</taxon>
        <taxon>Pelagophyceae</taxon>
        <taxon>Pelagomonadales</taxon>
        <taxon>Pelagomonadaceae</taxon>
        <taxon>Aureococcus</taxon>
    </lineage>
</organism>
<protein>
    <recommendedName>
        <fullName evidence="6">Peptidase M23 domain-containing protein</fullName>
    </recommendedName>
</protein>
<evidence type="ECO:0000313" key="4">
    <source>
        <dbReference type="EMBL" id="EGB10778.1"/>
    </source>
</evidence>
<dbReference type="Gene3D" id="2.70.70.10">
    <property type="entry name" value="Glucose Permease (Domain IIA)"/>
    <property type="match status" value="1"/>
</dbReference>
<dbReference type="PANTHER" id="PTHR21666:SF270">
    <property type="entry name" value="MUREIN HYDROLASE ACTIVATOR ENVC"/>
    <property type="match status" value="1"/>
</dbReference>
<dbReference type="SUPFAM" id="SSF51261">
    <property type="entry name" value="Duplicated hybrid motif"/>
    <property type="match status" value="1"/>
</dbReference>
<dbReference type="InParanoid" id="F0Y178"/>
<feature type="region of interest" description="Disordered" evidence="1">
    <location>
        <begin position="417"/>
        <end position="467"/>
    </location>
</feature>
<gene>
    <name evidence="4" type="ORF">AURANDRAFT_62266</name>
</gene>
<feature type="domain" description="M23ase beta-sheet core" evidence="2">
    <location>
        <begin position="81"/>
        <end position="174"/>
    </location>
</feature>
<dbReference type="InterPro" id="IPR011055">
    <property type="entry name" value="Dup_hybrid_motif"/>
</dbReference>
<evidence type="ECO:0000313" key="5">
    <source>
        <dbReference type="Proteomes" id="UP000002729"/>
    </source>
</evidence>
<evidence type="ECO:0000259" key="2">
    <source>
        <dbReference type="Pfam" id="PF01551"/>
    </source>
</evidence>
<dbReference type="PANTHER" id="PTHR21666">
    <property type="entry name" value="PEPTIDASE-RELATED"/>
    <property type="match status" value="1"/>
</dbReference>
<dbReference type="Gene3D" id="3.50.30.30">
    <property type="match status" value="1"/>
</dbReference>
<feature type="domain" description="PA" evidence="3">
    <location>
        <begin position="245"/>
        <end position="318"/>
    </location>
</feature>
<proteinExistence type="predicted"/>
<dbReference type="InterPro" id="IPR003137">
    <property type="entry name" value="PA_domain"/>
</dbReference>
<dbReference type="InterPro" id="IPR016047">
    <property type="entry name" value="M23ase_b-sheet_dom"/>
</dbReference>
<dbReference type="AlphaFoldDB" id="F0Y178"/>
<dbReference type="Proteomes" id="UP000002729">
    <property type="component" value="Unassembled WGS sequence"/>
</dbReference>
<evidence type="ECO:0008006" key="6">
    <source>
        <dbReference type="Google" id="ProtNLM"/>
    </source>
</evidence>
<dbReference type="GO" id="GO:0004222">
    <property type="term" value="F:metalloendopeptidase activity"/>
    <property type="evidence" value="ECO:0007669"/>
    <property type="project" value="TreeGrafter"/>
</dbReference>
<dbReference type="InterPro" id="IPR050570">
    <property type="entry name" value="Cell_wall_metabolism_enzyme"/>
</dbReference>
<sequence length="467" mass="49485">MGPSGRAGTAIADLLGADSLCNLTLPYPGRLAAWRLMSGHGRCIQGVNGASPGARARGAAARERAIRSGASTHRGTLCYSFDFKLAVGTPVHAVRGGVVAAVVQHFSGGGAKAHLAPRANFVAVRHDDGSYARYYHLRTDGSLFKVGDSVEAGQHIAFSGNTGYTGGPHLHLDVVNLLPEETSRLRVVEPKSLARLVPSVAAAFSCLLPREGSMACVLRYEAAQSESAHPSREEEKNAPAPSSKKRPANFFVAFRVALADRDPACSFAQKVDQLAKRGAVAAIVANNRSGPEVFAMGGCERPSAIPCVLVSKEHGAWLKQALADHGGAVFVSLAAHPAVADVETLDAQLRELRKSATPRLARVETPLSFKYGPQLRYVTRTLPVEFANRAGAPFVPAQGVLYPRPTVFCRPCGAAPKRRAPPAAVAEAARPPKPTSARTRDAEFPDDETQPTLSVAALELEPVRRLN</sequence>
<keyword evidence="5" id="KW-1185">Reference proteome</keyword>
<accession>F0Y178</accession>
<evidence type="ECO:0000259" key="3">
    <source>
        <dbReference type="Pfam" id="PF02225"/>
    </source>
</evidence>
<dbReference type="OrthoDB" id="201736at2759"/>
<dbReference type="GeneID" id="20223812"/>
<evidence type="ECO:0000256" key="1">
    <source>
        <dbReference type="SAM" id="MobiDB-lite"/>
    </source>
</evidence>
<dbReference type="Pfam" id="PF01551">
    <property type="entry name" value="Peptidase_M23"/>
    <property type="match status" value="1"/>
</dbReference>
<dbReference type="KEGG" id="aaf:AURANDRAFT_62266"/>
<dbReference type="CDD" id="cd12797">
    <property type="entry name" value="M23_peptidase"/>
    <property type="match status" value="1"/>
</dbReference>
<dbReference type="Pfam" id="PF02225">
    <property type="entry name" value="PA"/>
    <property type="match status" value="1"/>
</dbReference>
<name>F0Y178_AURAN</name>
<dbReference type="RefSeq" id="XP_009034366.1">
    <property type="nucleotide sequence ID" value="XM_009036118.1"/>
</dbReference>
<dbReference type="eggNOG" id="ENOG502SCR8">
    <property type="taxonomic scope" value="Eukaryota"/>
</dbReference>
<dbReference type="EMBL" id="GL833123">
    <property type="protein sequence ID" value="EGB10778.1"/>
    <property type="molecule type" value="Genomic_DNA"/>
</dbReference>